<dbReference type="InterPro" id="IPR003004">
    <property type="entry name" value="GspF/PilC"/>
</dbReference>
<dbReference type="RefSeq" id="WP_079653323.1">
    <property type="nucleotide sequence ID" value="NZ_LT670846.1"/>
</dbReference>
<name>A0A1M6Q839_9AQUI</name>
<organism evidence="10 11">
    <name type="scientific">Thermocrinis minervae</name>
    <dbReference type="NCBI Taxonomy" id="381751"/>
    <lineage>
        <taxon>Bacteria</taxon>
        <taxon>Pseudomonadati</taxon>
        <taxon>Aquificota</taxon>
        <taxon>Aquificia</taxon>
        <taxon>Aquificales</taxon>
        <taxon>Aquificaceae</taxon>
        <taxon>Thermocrinis</taxon>
    </lineage>
</organism>
<dbReference type="EMBL" id="LT670846">
    <property type="protein sequence ID" value="SHK16318.1"/>
    <property type="molecule type" value="Genomic_DNA"/>
</dbReference>
<feature type="transmembrane region" description="Helical" evidence="8">
    <location>
        <begin position="378"/>
        <end position="397"/>
    </location>
</feature>
<dbReference type="FunFam" id="1.20.81.30:FF:000001">
    <property type="entry name" value="Type II secretion system protein F"/>
    <property type="match status" value="2"/>
</dbReference>
<dbReference type="InterPro" id="IPR042094">
    <property type="entry name" value="T2SS_GspF_sf"/>
</dbReference>
<dbReference type="AlphaFoldDB" id="A0A1M6Q839"/>
<keyword evidence="7 8" id="KW-0472">Membrane</keyword>
<evidence type="ECO:0000256" key="2">
    <source>
        <dbReference type="ARBA" id="ARBA00005745"/>
    </source>
</evidence>
<dbReference type="OrthoDB" id="9805682at2"/>
<keyword evidence="6 8" id="KW-1133">Transmembrane helix</keyword>
<evidence type="ECO:0000259" key="9">
    <source>
        <dbReference type="Pfam" id="PF00482"/>
    </source>
</evidence>
<dbReference type="PANTHER" id="PTHR30012">
    <property type="entry name" value="GENERAL SECRETION PATHWAY PROTEIN"/>
    <property type="match status" value="1"/>
</dbReference>
<dbReference type="PRINTS" id="PR00812">
    <property type="entry name" value="BCTERIALGSPF"/>
</dbReference>
<keyword evidence="5 8" id="KW-0812">Transmembrane</keyword>
<dbReference type="Proteomes" id="UP000189810">
    <property type="component" value="Chromosome I"/>
</dbReference>
<evidence type="ECO:0000256" key="1">
    <source>
        <dbReference type="ARBA" id="ARBA00004429"/>
    </source>
</evidence>
<keyword evidence="3" id="KW-1003">Cell membrane</keyword>
<proteinExistence type="inferred from homology"/>
<feature type="domain" description="Type II secretion system protein GspF" evidence="9">
    <location>
        <begin position="70"/>
        <end position="193"/>
    </location>
</feature>
<gene>
    <name evidence="10" type="ORF">SAMN05444391_0115</name>
</gene>
<evidence type="ECO:0000256" key="6">
    <source>
        <dbReference type="ARBA" id="ARBA00022989"/>
    </source>
</evidence>
<evidence type="ECO:0000256" key="7">
    <source>
        <dbReference type="ARBA" id="ARBA00023136"/>
    </source>
</evidence>
<comment type="subcellular location">
    <subcellularLocation>
        <location evidence="1">Cell inner membrane</location>
        <topology evidence="1">Multi-pass membrane protein</topology>
    </subcellularLocation>
</comment>
<evidence type="ECO:0000313" key="10">
    <source>
        <dbReference type="EMBL" id="SHK16318.1"/>
    </source>
</evidence>
<dbReference type="InterPro" id="IPR018076">
    <property type="entry name" value="T2SS_GspF_dom"/>
</dbReference>
<evidence type="ECO:0000313" key="11">
    <source>
        <dbReference type="Proteomes" id="UP000189810"/>
    </source>
</evidence>
<evidence type="ECO:0000256" key="5">
    <source>
        <dbReference type="ARBA" id="ARBA00022692"/>
    </source>
</evidence>
<dbReference type="STRING" id="381751.SAMN05444391_0115"/>
<accession>A0A1M6Q839</accession>
<evidence type="ECO:0000256" key="4">
    <source>
        <dbReference type="ARBA" id="ARBA00022519"/>
    </source>
</evidence>
<dbReference type="Pfam" id="PF00482">
    <property type="entry name" value="T2SSF"/>
    <property type="match status" value="2"/>
</dbReference>
<keyword evidence="11" id="KW-1185">Reference proteome</keyword>
<comment type="similarity">
    <text evidence="2">Belongs to the GSP F family.</text>
</comment>
<protein>
    <submittedName>
        <fullName evidence="10">Type IV pilus assembly protein PilC</fullName>
    </submittedName>
</protein>
<dbReference type="Gene3D" id="1.20.81.30">
    <property type="entry name" value="Type II secretion system (T2SS), domain F"/>
    <property type="match status" value="2"/>
</dbReference>
<reference evidence="10 11" key="1">
    <citation type="submission" date="2016-11" db="EMBL/GenBank/DDBJ databases">
        <authorList>
            <person name="Jaros S."/>
            <person name="Januszkiewicz K."/>
            <person name="Wedrychowicz H."/>
        </authorList>
    </citation>
    <scope>NUCLEOTIDE SEQUENCE [LARGE SCALE GENOMIC DNA]</scope>
    <source>
        <strain evidence="10 11">DSM 19557</strain>
    </source>
</reference>
<dbReference type="GO" id="GO:0005886">
    <property type="term" value="C:plasma membrane"/>
    <property type="evidence" value="ECO:0007669"/>
    <property type="project" value="UniProtKB-SubCell"/>
</dbReference>
<feature type="domain" description="Type II secretion system protein GspF" evidence="9">
    <location>
        <begin position="274"/>
        <end position="396"/>
    </location>
</feature>
<keyword evidence="4" id="KW-0997">Cell inner membrane</keyword>
<feature type="transmembrane region" description="Helical" evidence="8">
    <location>
        <begin position="219"/>
        <end position="242"/>
    </location>
</feature>
<feature type="transmembrane region" description="Helical" evidence="8">
    <location>
        <begin position="171"/>
        <end position="199"/>
    </location>
</feature>
<dbReference type="PANTHER" id="PTHR30012:SF0">
    <property type="entry name" value="TYPE II SECRETION SYSTEM PROTEIN F-RELATED"/>
    <property type="match status" value="1"/>
</dbReference>
<sequence>MPKFKYRAVSPDGSLVEAEGEYPNQEALIADLQTRGYSVVRFTEVEAEKKKGIEIRLPFGGISDRDISIFCRQLGTMQRTGVDIITALNILLEQFPNKSMKNALREVIRMINEGMDLSSALRKFPNVFPEFVVNLVRVGEESGNLDVALLRAADYYEKIAMIKGKIKSASFYPVFVVVVATLIVTGILYFLVPTFAQIYESLGGELPLPTQMLIAASNLIRQSILKVFLILVVITFGFRYLYANVYQFKRSVHGLLLRLPKMGDLFLKSAMARFARTLATLYTSGVSIDKALEIAGKVTGNVLIEEALDSAKVAVTEGKSLYKALEQTKFFPPMVVAMVRIGEETGALDQMLDTIANFYEDEFDRAVEGMIKLIEPMLMVFIGGVVGLILIALYLPIFKLGELIKG</sequence>
<evidence type="ECO:0000256" key="8">
    <source>
        <dbReference type="SAM" id="Phobius"/>
    </source>
</evidence>
<evidence type="ECO:0000256" key="3">
    <source>
        <dbReference type="ARBA" id="ARBA00022475"/>
    </source>
</evidence>